<accession>A0A2J6PY10</accession>
<protein>
    <submittedName>
        <fullName evidence="1">Uncharacterized protein</fullName>
    </submittedName>
</protein>
<dbReference type="Proteomes" id="UP000235672">
    <property type="component" value="Unassembled WGS sequence"/>
</dbReference>
<evidence type="ECO:0000313" key="1">
    <source>
        <dbReference type="EMBL" id="PMD18844.1"/>
    </source>
</evidence>
<reference evidence="1 2" key="1">
    <citation type="submission" date="2016-05" db="EMBL/GenBank/DDBJ databases">
        <title>A degradative enzymes factory behind the ericoid mycorrhizal symbiosis.</title>
        <authorList>
            <consortium name="DOE Joint Genome Institute"/>
            <person name="Martino E."/>
            <person name="Morin E."/>
            <person name="Grelet G."/>
            <person name="Kuo A."/>
            <person name="Kohler A."/>
            <person name="Daghino S."/>
            <person name="Barry K."/>
            <person name="Choi C."/>
            <person name="Cichocki N."/>
            <person name="Clum A."/>
            <person name="Copeland A."/>
            <person name="Hainaut M."/>
            <person name="Haridas S."/>
            <person name="Labutti K."/>
            <person name="Lindquist E."/>
            <person name="Lipzen A."/>
            <person name="Khouja H.-R."/>
            <person name="Murat C."/>
            <person name="Ohm R."/>
            <person name="Olson A."/>
            <person name="Spatafora J."/>
            <person name="Veneault-Fourrey C."/>
            <person name="Henrissat B."/>
            <person name="Grigoriev I."/>
            <person name="Martin F."/>
            <person name="Perotto S."/>
        </authorList>
    </citation>
    <scope>NUCLEOTIDE SEQUENCE [LARGE SCALE GENOMIC DNA]</scope>
    <source>
        <strain evidence="1 2">UAMH 7357</strain>
    </source>
</reference>
<evidence type="ECO:0000313" key="2">
    <source>
        <dbReference type="Proteomes" id="UP000235672"/>
    </source>
</evidence>
<proteinExistence type="predicted"/>
<keyword evidence="2" id="KW-1185">Reference proteome</keyword>
<name>A0A2J6PY10_9HELO</name>
<dbReference type="AlphaFoldDB" id="A0A2J6PY10"/>
<sequence length="133" mass="14322">MNLEESLQRRGMSRDDSYSRPKQSFLLQAFESSTASPVTFNLVIATHKAFGFSAASSNVGLSSPFVLKALPQGNSAIPSAHVKYTSTYFPSYLPYPTPVASPDLGFLVMVMASLTPPTTGEQPSFTALRRPAS</sequence>
<dbReference type="EMBL" id="KZ613492">
    <property type="protein sequence ID" value="PMD18844.1"/>
    <property type="molecule type" value="Genomic_DNA"/>
</dbReference>
<gene>
    <name evidence="1" type="ORF">NA56DRAFT_222228</name>
</gene>
<organism evidence="1 2">
    <name type="scientific">Hyaloscypha hepaticicola</name>
    <dbReference type="NCBI Taxonomy" id="2082293"/>
    <lineage>
        <taxon>Eukaryota</taxon>
        <taxon>Fungi</taxon>
        <taxon>Dikarya</taxon>
        <taxon>Ascomycota</taxon>
        <taxon>Pezizomycotina</taxon>
        <taxon>Leotiomycetes</taxon>
        <taxon>Helotiales</taxon>
        <taxon>Hyaloscyphaceae</taxon>
        <taxon>Hyaloscypha</taxon>
    </lineage>
</organism>